<feature type="region of interest" description="Disordered" evidence="7">
    <location>
        <begin position="30"/>
        <end position="68"/>
    </location>
</feature>
<evidence type="ECO:0000256" key="4">
    <source>
        <dbReference type="ARBA" id="ARBA00023125"/>
    </source>
</evidence>
<dbReference type="PANTHER" id="PTHR31313">
    <property type="entry name" value="TY1 ENHANCER ACTIVATOR"/>
    <property type="match status" value="1"/>
</dbReference>
<evidence type="ECO:0000256" key="6">
    <source>
        <dbReference type="ARBA" id="ARBA00023242"/>
    </source>
</evidence>
<reference evidence="8 9" key="1">
    <citation type="submission" date="2016-02" db="EMBL/GenBank/DDBJ databases">
        <title>Biosynthesis of antibiotic leucinostatins and their inhibition on Phytophthora in bio-control Purpureocillium lilacinum.</title>
        <authorList>
            <person name="Wang G."/>
            <person name="Liu Z."/>
            <person name="Lin R."/>
            <person name="Li E."/>
            <person name="Mao Z."/>
            <person name="Ling J."/>
            <person name="Yin W."/>
            <person name="Xie B."/>
        </authorList>
    </citation>
    <scope>NUCLEOTIDE SEQUENCE [LARGE SCALE GENOMIC DNA]</scope>
    <source>
        <strain evidence="8">PLFJ-1</strain>
    </source>
</reference>
<accession>A0A179G997</accession>
<keyword evidence="2" id="KW-0862">Zinc</keyword>
<keyword evidence="4" id="KW-0238">DNA-binding</keyword>
<proteinExistence type="predicted"/>
<dbReference type="AlphaFoldDB" id="A0A179G997"/>
<protein>
    <submittedName>
        <fullName evidence="8">Nitrate assimilation regulatory protein nirA</fullName>
    </submittedName>
</protein>
<evidence type="ECO:0000256" key="3">
    <source>
        <dbReference type="ARBA" id="ARBA00023015"/>
    </source>
</evidence>
<dbReference type="PANTHER" id="PTHR31313:SF4">
    <property type="entry name" value="CONIDIAL DEVELOPMENT PROTEIN FLUFFY"/>
    <property type="match status" value="1"/>
</dbReference>
<dbReference type="GO" id="GO:0046872">
    <property type="term" value="F:metal ion binding"/>
    <property type="evidence" value="ECO:0007669"/>
    <property type="project" value="UniProtKB-KW"/>
</dbReference>
<sequence length="614" mass="66427">MDDADTYRKVAQGLVDGTVTRRSIYDNLPSQLRVSGPPLPVPAGVIASSPRRNSQATSSSRASSTDVRPATCPHCFGNLLAASSLADSDECSGRTSERNPSAESQSEANWLTTPGSTAAPPSLPSLSGNEKPQQVAPWTRTGWSIERIRTHLESLLTWDYLPFCFLCKDPFLQDFASGEGRYCSPALVNSLLALSTRIVDEHQQAHPQEHEQEPKNYLVSAAQDGSPSSGCSDSQALFDEADALISGHGQPSSLPDIQALGMLALYQFSCGHEAEARKLAGAFAATITELCLKQTVATGSQDNQYALVRAKTYCGAISLVRILKLLTAQPSGMHVTMLRDDGVALDQPSCAYGPNNAPVLSSELPGEHWSQLSSLQLIPAKIFQLTEWVYKALASPQTATNDELVLVYHRCLDWYESFFAMLKTDVNNSPFVLFTHIYYQFCLLSLFMPHVSAPLEGLSAHPREICLQAAQSVLALSQSYAGVFGLQRVSPLVPYFVCAAGLLCLAVEEAGHGMLEPVPMPQLHRDDDIAAKPPKSPEDTIKKEPDDDPMDVGTYHSYASDTKWHAAPSYVNMPAVAHARLLLSKMSEVHPAATLATSLTESPSHKGNGMEGRS</sequence>
<feature type="region of interest" description="Disordered" evidence="7">
    <location>
        <begin position="595"/>
        <end position="614"/>
    </location>
</feature>
<dbReference type="EMBL" id="LSBI01000018">
    <property type="protein sequence ID" value="OAQ74386.1"/>
    <property type="molecule type" value="Genomic_DNA"/>
</dbReference>
<keyword evidence="6" id="KW-0539">Nucleus</keyword>
<dbReference type="CDD" id="cd12148">
    <property type="entry name" value="fungal_TF_MHR"/>
    <property type="match status" value="1"/>
</dbReference>
<feature type="region of interest" description="Disordered" evidence="7">
    <location>
        <begin position="517"/>
        <end position="554"/>
    </location>
</feature>
<keyword evidence="1" id="KW-0479">Metal-binding</keyword>
<gene>
    <name evidence="8" type="ORF">VFPFJ_10932</name>
</gene>
<evidence type="ECO:0000256" key="2">
    <source>
        <dbReference type="ARBA" id="ARBA00022833"/>
    </source>
</evidence>
<feature type="compositionally biased region" description="Polar residues" evidence="7">
    <location>
        <begin position="98"/>
        <end position="110"/>
    </location>
</feature>
<feature type="compositionally biased region" description="Low complexity" evidence="7">
    <location>
        <begin position="111"/>
        <end position="128"/>
    </location>
</feature>
<dbReference type="OMA" id="PENEYMS"/>
<dbReference type="Proteomes" id="UP000078340">
    <property type="component" value="Unassembled WGS sequence"/>
</dbReference>
<comment type="caution">
    <text evidence="8">The sequence shown here is derived from an EMBL/GenBank/DDBJ whole genome shotgun (WGS) entry which is preliminary data.</text>
</comment>
<evidence type="ECO:0000313" key="9">
    <source>
        <dbReference type="Proteomes" id="UP000078340"/>
    </source>
</evidence>
<feature type="compositionally biased region" description="Basic and acidic residues" evidence="7">
    <location>
        <begin position="523"/>
        <end position="545"/>
    </location>
</feature>
<keyword evidence="3" id="KW-0805">Transcription regulation</keyword>
<evidence type="ECO:0000256" key="5">
    <source>
        <dbReference type="ARBA" id="ARBA00023163"/>
    </source>
</evidence>
<evidence type="ECO:0000256" key="7">
    <source>
        <dbReference type="SAM" id="MobiDB-lite"/>
    </source>
</evidence>
<dbReference type="GO" id="GO:0003677">
    <property type="term" value="F:DNA binding"/>
    <property type="evidence" value="ECO:0007669"/>
    <property type="project" value="UniProtKB-KW"/>
</dbReference>
<keyword evidence="5" id="KW-0804">Transcription</keyword>
<feature type="region of interest" description="Disordered" evidence="7">
    <location>
        <begin position="89"/>
        <end position="137"/>
    </location>
</feature>
<organism evidence="8 9">
    <name type="scientific">Purpureocillium lilacinum</name>
    <name type="common">Paecilomyces lilacinus</name>
    <dbReference type="NCBI Taxonomy" id="33203"/>
    <lineage>
        <taxon>Eukaryota</taxon>
        <taxon>Fungi</taxon>
        <taxon>Dikarya</taxon>
        <taxon>Ascomycota</taxon>
        <taxon>Pezizomycotina</taxon>
        <taxon>Sordariomycetes</taxon>
        <taxon>Hypocreomycetidae</taxon>
        <taxon>Hypocreales</taxon>
        <taxon>Ophiocordycipitaceae</taxon>
        <taxon>Purpureocillium</taxon>
    </lineage>
</organism>
<evidence type="ECO:0000313" key="8">
    <source>
        <dbReference type="EMBL" id="OAQ74386.1"/>
    </source>
</evidence>
<dbReference type="InterPro" id="IPR051615">
    <property type="entry name" value="Transcr_Regulatory_Elem"/>
</dbReference>
<name>A0A179G997_PURLI</name>
<evidence type="ECO:0000256" key="1">
    <source>
        <dbReference type="ARBA" id="ARBA00022723"/>
    </source>
</evidence>
<feature type="compositionally biased region" description="Low complexity" evidence="7">
    <location>
        <begin position="51"/>
        <end position="65"/>
    </location>
</feature>